<dbReference type="RefSeq" id="WP_146099501.1">
    <property type="nucleotide sequence ID" value="NZ_PTJD01000007.1"/>
</dbReference>
<dbReference type="AlphaFoldDB" id="A0A2S6IKF6"/>
<protein>
    <submittedName>
        <fullName evidence="1">Uncharacterized protein</fullName>
    </submittedName>
</protein>
<reference evidence="1 2" key="1">
    <citation type="submission" date="2018-02" db="EMBL/GenBank/DDBJ databases">
        <title>Genomic Encyclopedia of Archaeal and Bacterial Type Strains, Phase II (KMG-II): from individual species to whole genera.</title>
        <authorList>
            <person name="Goeker M."/>
        </authorList>
    </citation>
    <scope>NUCLEOTIDE SEQUENCE [LARGE SCALE GENOMIC DNA]</scope>
    <source>
        <strain evidence="1 2">DSM 22857</strain>
    </source>
</reference>
<evidence type="ECO:0000313" key="1">
    <source>
        <dbReference type="EMBL" id="PPK94661.1"/>
    </source>
</evidence>
<keyword evidence="2" id="KW-1185">Reference proteome</keyword>
<organism evidence="1 2">
    <name type="scientific">Kineococcus xinjiangensis</name>
    <dbReference type="NCBI Taxonomy" id="512762"/>
    <lineage>
        <taxon>Bacteria</taxon>
        <taxon>Bacillati</taxon>
        <taxon>Actinomycetota</taxon>
        <taxon>Actinomycetes</taxon>
        <taxon>Kineosporiales</taxon>
        <taxon>Kineosporiaceae</taxon>
        <taxon>Kineococcus</taxon>
    </lineage>
</organism>
<comment type="caution">
    <text evidence="1">The sequence shown here is derived from an EMBL/GenBank/DDBJ whole genome shotgun (WGS) entry which is preliminary data.</text>
</comment>
<accession>A0A2S6IKF6</accession>
<proteinExistence type="predicted"/>
<sequence length="186" mass="20350">MPYQLWWLLLLLALPLFWHGLGLVSRWLDHAAGVEAPPPRHAVTRAPAELEPAPAAPPTTAWIVEAGLPPQVVDAAGVVAANLLQVEERLAAGGAAAEHEHRLDVLRSALKDVCRELADIPADLRERPGGPEGTTPTQEAMAVLTRLQEGAEALRVDVFDDAAERLRVLRRYTDDTFERSDLDLDR</sequence>
<gene>
    <name evidence="1" type="ORF">CLV92_107164</name>
</gene>
<dbReference type="Proteomes" id="UP000239485">
    <property type="component" value="Unassembled WGS sequence"/>
</dbReference>
<name>A0A2S6IKF6_9ACTN</name>
<dbReference type="EMBL" id="PTJD01000007">
    <property type="protein sequence ID" value="PPK94661.1"/>
    <property type="molecule type" value="Genomic_DNA"/>
</dbReference>
<evidence type="ECO:0000313" key="2">
    <source>
        <dbReference type="Proteomes" id="UP000239485"/>
    </source>
</evidence>